<dbReference type="Pfam" id="PF13424">
    <property type="entry name" value="TPR_12"/>
    <property type="match status" value="1"/>
</dbReference>
<name>A0A6A5SB51_9PLEO</name>
<dbReference type="PROSITE" id="PS50293">
    <property type="entry name" value="TPR_REGION"/>
    <property type="match status" value="1"/>
</dbReference>
<accession>A0A6A5SB51</accession>
<dbReference type="InterPro" id="IPR011990">
    <property type="entry name" value="TPR-like_helical_dom_sf"/>
</dbReference>
<sequence length="73" mass="8335">VNNLSNLYASLVRLDEADKMYLRALQGYEKAWGPDHTSTLGTVKNLGNLYADLGRLEEAEKMYFRALQRKDKA</sequence>
<dbReference type="OrthoDB" id="626167at2759"/>
<dbReference type="PANTHER" id="PTHR46082:SF6">
    <property type="entry name" value="AAA+ ATPASE DOMAIN-CONTAINING PROTEIN-RELATED"/>
    <property type="match status" value="1"/>
</dbReference>
<proteinExistence type="predicted"/>
<dbReference type="PANTHER" id="PTHR46082">
    <property type="entry name" value="ATP/GTP-BINDING PROTEIN-RELATED"/>
    <property type="match status" value="1"/>
</dbReference>
<reference evidence="1" key="1">
    <citation type="journal article" date="2020" name="Stud. Mycol.">
        <title>101 Dothideomycetes genomes: a test case for predicting lifestyles and emergence of pathogens.</title>
        <authorList>
            <person name="Haridas S."/>
            <person name="Albert R."/>
            <person name="Binder M."/>
            <person name="Bloem J."/>
            <person name="Labutti K."/>
            <person name="Salamov A."/>
            <person name="Andreopoulos B."/>
            <person name="Baker S."/>
            <person name="Barry K."/>
            <person name="Bills G."/>
            <person name="Bluhm B."/>
            <person name="Cannon C."/>
            <person name="Castanera R."/>
            <person name="Culley D."/>
            <person name="Daum C."/>
            <person name="Ezra D."/>
            <person name="Gonzalez J."/>
            <person name="Henrissat B."/>
            <person name="Kuo A."/>
            <person name="Liang C."/>
            <person name="Lipzen A."/>
            <person name="Lutzoni F."/>
            <person name="Magnuson J."/>
            <person name="Mondo S."/>
            <person name="Nolan M."/>
            <person name="Ohm R."/>
            <person name="Pangilinan J."/>
            <person name="Park H.-J."/>
            <person name="Ramirez L."/>
            <person name="Alfaro M."/>
            <person name="Sun H."/>
            <person name="Tritt A."/>
            <person name="Yoshinaga Y."/>
            <person name="Zwiers L.-H."/>
            <person name="Turgeon B."/>
            <person name="Goodwin S."/>
            <person name="Spatafora J."/>
            <person name="Crous P."/>
            <person name="Grigoriev I."/>
        </authorList>
    </citation>
    <scope>NUCLEOTIDE SEQUENCE</scope>
    <source>
        <strain evidence="1">CBS 161.51</strain>
    </source>
</reference>
<dbReference type="EMBL" id="ML976148">
    <property type="protein sequence ID" value="KAF1937222.1"/>
    <property type="molecule type" value="Genomic_DNA"/>
</dbReference>
<evidence type="ECO:0000313" key="2">
    <source>
        <dbReference type="Proteomes" id="UP000800038"/>
    </source>
</evidence>
<dbReference type="InterPro" id="IPR053137">
    <property type="entry name" value="NLR-like"/>
</dbReference>
<dbReference type="Gene3D" id="1.25.40.10">
    <property type="entry name" value="Tetratricopeptide repeat domain"/>
    <property type="match status" value="1"/>
</dbReference>
<evidence type="ECO:0000313" key="1">
    <source>
        <dbReference type="EMBL" id="KAF1937222.1"/>
    </source>
</evidence>
<gene>
    <name evidence="1" type="ORF">EJ02DRAFT_294452</name>
</gene>
<dbReference type="Proteomes" id="UP000800038">
    <property type="component" value="Unassembled WGS sequence"/>
</dbReference>
<keyword evidence="2" id="KW-1185">Reference proteome</keyword>
<dbReference type="AlphaFoldDB" id="A0A6A5SB51"/>
<feature type="non-terminal residue" evidence="1">
    <location>
        <position position="73"/>
    </location>
</feature>
<feature type="non-terminal residue" evidence="1">
    <location>
        <position position="1"/>
    </location>
</feature>
<dbReference type="SUPFAM" id="SSF48452">
    <property type="entry name" value="TPR-like"/>
    <property type="match status" value="1"/>
</dbReference>
<organism evidence="1 2">
    <name type="scientific">Clathrospora elynae</name>
    <dbReference type="NCBI Taxonomy" id="706981"/>
    <lineage>
        <taxon>Eukaryota</taxon>
        <taxon>Fungi</taxon>
        <taxon>Dikarya</taxon>
        <taxon>Ascomycota</taxon>
        <taxon>Pezizomycotina</taxon>
        <taxon>Dothideomycetes</taxon>
        <taxon>Pleosporomycetidae</taxon>
        <taxon>Pleosporales</taxon>
        <taxon>Diademaceae</taxon>
        <taxon>Clathrospora</taxon>
    </lineage>
</organism>
<protein>
    <submittedName>
        <fullName evidence="1">Uncharacterized protein</fullName>
    </submittedName>
</protein>